<dbReference type="EMBL" id="JAQJZL010000005">
    <property type="protein sequence ID" value="KAJ6041578.1"/>
    <property type="molecule type" value="Genomic_DNA"/>
</dbReference>
<comment type="caution">
    <text evidence="2">The sequence shown here is derived from an EMBL/GenBank/DDBJ whole genome shotgun (WGS) entry which is preliminary data.</text>
</comment>
<gene>
    <name evidence="2" type="ORF">N7460_006968</name>
</gene>
<feature type="region of interest" description="Disordered" evidence="1">
    <location>
        <begin position="31"/>
        <end position="85"/>
    </location>
</feature>
<evidence type="ECO:0000256" key="1">
    <source>
        <dbReference type="SAM" id="MobiDB-lite"/>
    </source>
</evidence>
<feature type="compositionally biased region" description="Polar residues" evidence="1">
    <location>
        <begin position="39"/>
        <end position="56"/>
    </location>
</feature>
<sequence>MFRCIGSGLSIVHTALETFVENPSRLDFDRSRFGRRAPSHTSCQSHNSTRSQSPCGTSEMEQRRDRRQWQLAKDHEASRPDRQFDAQVDELEARIIDGIENRKVAVPDGTNMHNLARDTVKKNWIKQGIWNEQWKNMPKTRWMHEESRDMSSASETDTSTALKLNLFSPLEKAESWSSQPYSGSIIQQRVERRARQKNKNEASRPFHQFIYQISEEREQLQSGSPDDTVLVSAPLDINTNAYNNVKRTWVKRGIWNEKWGILPGMLWKHEGPLQPDTDLGLSQTKITENGTSNLNTVPSVFDGCVPLETYGHFSEGGRRARKRNRAAANSDDKESSIRKVSRTGGLDTSSSRIEKRNSSSRLDTNDQGTQGTGTRRSRRLQKQAASFNGPELV</sequence>
<feature type="compositionally biased region" description="Basic and acidic residues" evidence="1">
    <location>
        <begin position="60"/>
        <end position="84"/>
    </location>
</feature>
<dbReference type="AlphaFoldDB" id="A0AAD6N8I2"/>
<keyword evidence="3" id="KW-1185">Reference proteome</keyword>
<dbReference type="Proteomes" id="UP001219568">
    <property type="component" value="Unassembled WGS sequence"/>
</dbReference>
<name>A0AAD6N8I2_PENCN</name>
<organism evidence="2 3">
    <name type="scientific">Penicillium canescens</name>
    <dbReference type="NCBI Taxonomy" id="5083"/>
    <lineage>
        <taxon>Eukaryota</taxon>
        <taxon>Fungi</taxon>
        <taxon>Dikarya</taxon>
        <taxon>Ascomycota</taxon>
        <taxon>Pezizomycotina</taxon>
        <taxon>Eurotiomycetes</taxon>
        <taxon>Eurotiomycetidae</taxon>
        <taxon>Eurotiales</taxon>
        <taxon>Aspergillaceae</taxon>
        <taxon>Penicillium</taxon>
    </lineage>
</organism>
<evidence type="ECO:0000313" key="2">
    <source>
        <dbReference type="EMBL" id="KAJ6041578.1"/>
    </source>
</evidence>
<reference evidence="2" key="1">
    <citation type="journal article" date="2023" name="IMA Fungus">
        <title>Comparative genomic study of the Penicillium genus elucidates a diverse pangenome and 15 lateral gene transfer events.</title>
        <authorList>
            <person name="Petersen C."/>
            <person name="Sorensen T."/>
            <person name="Nielsen M.R."/>
            <person name="Sondergaard T.E."/>
            <person name="Sorensen J.L."/>
            <person name="Fitzpatrick D.A."/>
            <person name="Frisvad J.C."/>
            <person name="Nielsen K.L."/>
        </authorList>
    </citation>
    <scope>NUCLEOTIDE SEQUENCE</scope>
    <source>
        <strain evidence="2">IBT 15450</strain>
    </source>
</reference>
<proteinExistence type="predicted"/>
<reference evidence="2" key="2">
    <citation type="submission" date="2023-01" db="EMBL/GenBank/DDBJ databases">
        <authorList>
            <person name="Petersen C."/>
        </authorList>
    </citation>
    <scope>NUCLEOTIDE SEQUENCE</scope>
    <source>
        <strain evidence="2">IBT 15450</strain>
    </source>
</reference>
<protein>
    <submittedName>
        <fullName evidence="2">Uncharacterized protein</fullName>
    </submittedName>
</protein>
<accession>A0AAD6N8I2</accession>
<feature type="region of interest" description="Disordered" evidence="1">
    <location>
        <begin position="312"/>
        <end position="393"/>
    </location>
</feature>
<evidence type="ECO:0000313" key="3">
    <source>
        <dbReference type="Proteomes" id="UP001219568"/>
    </source>
</evidence>